<gene>
    <name evidence="2" type="ORF">TvY486_0014720</name>
</gene>
<organism evidence="2 3">
    <name type="scientific">Trypanosoma vivax (strain Y486)</name>
    <dbReference type="NCBI Taxonomy" id="1055687"/>
    <lineage>
        <taxon>Eukaryota</taxon>
        <taxon>Discoba</taxon>
        <taxon>Euglenozoa</taxon>
        <taxon>Kinetoplastea</taxon>
        <taxon>Metakinetoplastina</taxon>
        <taxon>Trypanosomatida</taxon>
        <taxon>Trypanosomatidae</taxon>
        <taxon>Trypanosoma</taxon>
        <taxon>Duttonella</taxon>
    </lineage>
</organism>
<proteinExistence type="predicted"/>
<evidence type="ECO:0000313" key="3">
    <source>
        <dbReference type="Proteomes" id="UP000009027"/>
    </source>
</evidence>
<feature type="region of interest" description="Disordered" evidence="1">
    <location>
        <begin position="15"/>
        <end position="34"/>
    </location>
</feature>
<evidence type="ECO:0000256" key="1">
    <source>
        <dbReference type="SAM" id="MobiDB-lite"/>
    </source>
</evidence>
<keyword evidence="3" id="KW-1185">Reference proteome</keyword>
<name>F9WML0_TRYVY</name>
<accession>F9WML0</accession>
<dbReference type="AlphaFoldDB" id="F9WML0"/>
<sequence length="260" mass="29646">MLHVDDLPRELPLHLRPVAKETRQPAHEVIHRKRGGAVRMPPRHLHAHEGPVLALALARRSPPPLAPSSTAGRSSNKVKRVHDGEAAITRYVQQAGLHCLNRHRRTLVRITKVKHPVRVRVATHGTRVGQHAATHATAICPWKALHLRRDRLHNARVQEGTHAKLLQRIRTMLIHRRKRPHQARPPAVFRNQQPPEPRFDRTRDRVVSVMLNATRHRSHELYDRMRGSVLDPLLVAHQDPHVMLHVAFANTPQLVSNVVA</sequence>
<reference evidence="2 3" key="1">
    <citation type="journal article" date="2012" name="Proc. Natl. Acad. Sci. U.S.A.">
        <title>Antigenic diversity is generated by distinct evolutionary mechanisms in African trypanosome species.</title>
        <authorList>
            <person name="Jackson A.P."/>
            <person name="Berry A."/>
            <person name="Aslett M."/>
            <person name="Allison H.C."/>
            <person name="Burton P."/>
            <person name="Vavrova-Anderson J."/>
            <person name="Brown R."/>
            <person name="Browne H."/>
            <person name="Corton N."/>
            <person name="Hauser H."/>
            <person name="Gamble J."/>
            <person name="Gilderthorp R."/>
            <person name="Marcello L."/>
            <person name="McQuillan J."/>
            <person name="Otto T.D."/>
            <person name="Quail M.A."/>
            <person name="Sanders M.J."/>
            <person name="van Tonder A."/>
            <person name="Ginger M.L."/>
            <person name="Field M.C."/>
            <person name="Barry J.D."/>
            <person name="Hertz-Fowler C."/>
            <person name="Berriman M."/>
        </authorList>
    </citation>
    <scope>NUCLEOTIDE SEQUENCE</scope>
    <source>
        <strain evidence="2 3">Y486</strain>
    </source>
</reference>
<feature type="region of interest" description="Disordered" evidence="1">
    <location>
        <begin position="177"/>
        <end position="199"/>
    </location>
</feature>
<feature type="non-terminal residue" evidence="2">
    <location>
        <position position="260"/>
    </location>
</feature>
<feature type="compositionally biased region" description="Basic and acidic residues" evidence="1">
    <location>
        <begin position="15"/>
        <end position="29"/>
    </location>
</feature>
<dbReference type="Proteomes" id="UP000009027">
    <property type="component" value="Unassembled WGS sequence"/>
</dbReference>
<evidence type="ECO:0000313" key="2">
    <source>
        <dbReference type="EMBL" id="CCD18767.1"/>
    </source>
</evidence>
<feature type="region of interest" description="Disordered" evidence="1">
    <location>
        <begin position="60"/>
        <end position="79"/>
    </location>
</feature>
<dbReference type="EMBL" id="CAEX01001797">
    <property type="protein sequence ID" value="CCD18767.1"/>
    <property type="molecule type" value="Genomic_DNA"/>
</dbReference>
<protein>
    <submittedName>
        <fullName evidence="2">Uncharacterized protein</fullName>
    </submittedName>
</protein>